<dbReference type="EC" id="1.15.1.1" evidence="2 6"/>
<keyword evidence="10" id="KW-1185">Reference proteome</keyword>
<dbReference type="GO" id="GO:0046872">
    <property type="term" value="F:metal ion binding"/>
    <property type="evidence" value="ECO:0007669"/>
    <property type="project" value="UniProtKB-KW"/>
</dbReference>
<dbReference type="InterPro" id="IPR019831">
    <property type="entry name" value="Mn/Fe_SOD_N"/>
</dbReference>
<dbReference type="Proteomes" id="UP000012589">
    <property type="component" value="Unassembled WGS sequence"/>
</dbReference>
<dbReference type="InterPro" id="IPR036324">
    <property type="entry name" value="Mn/Fe_SOD_N_sf"/>
</dbReference>
<dbReference type="SUPFAM" id="SSF54719">
    <property type="entry name" value="Fe,Mn superoxide dismutase (SOD), C-terminal domain"/>
    <property type="match status" value="1"/>
</dbReference>
<dbReference type="Pfam" id="PF02777">
    <property type="entry name" value="Sod_Fe_C"/>
    <property type="match status" value="1"/>
</dbReference>
<comment type="similarity">
    <text evidence="1 6">Belongs to the iron/manganese superoxide dismutase family.</text>
</comment>
<proteinExistence type="inferred from homology"/>
<dbReference type="PIRSF" id="PIRSF000349">
    <property type="entry name" value="SODismutase"/>
    <property type="match status" value="1"/>
</dbReference>
<evidence type="ECO:0000256" key="2">
    <source>
        <dbReference type="ARBA" id="ARBA00012682"/>
    </source>
</evidence>
<name>N2B7X2_9FIRM</name>
<keyword evidence="4 6" id="KW-0560">Oxidoreductase</keyword>
<feature type="binding site" evidence="5">
    <location>
        <position position="31"/>
    </location>
    <ligand>
        <name>Mn(2+)</name>
        <dbReference type="ChEBI" id="CHEBI:29035"/>
    </ligand>
</feature>
<feature type="domain" description="Manganese/iron superoxide dismutase N-terminal" evidence="7">
    <location>
        <begin position="10"/>
        <end position="104"/>
    </location>
</feature>
<dbReference type="PROSITE" id="PS00088">
    <property type="entry name" value="SOD_MN"/>
    <property type="match status" value="1"/>
</dbReference>
<dbReference type="InterPro" id="IPR019833">
    <property type="entry name" value="Mn/Fe_SOD_BS"/>
</dbReference>
<dbReference type="GO" id="GO:0004784">
    <property type="term" value="F:superoxide dismutase activity"/>
    <property type="evidence" value="ECO:0007669"/>
    <property type="project" value="UniProtKB-EC"/>
</dbReference>
<dbReference type="EMBL" id="AQFT01000023">
    <property type="protein sequence ID" value="EMZ36486.1"/>
    <property type="molecule type" value="Genomic_DNA"/>
</dbReference>
<dbReference type="HOGENOM" id="CLU_031625_0_1_9"/>
<dbReference type="AlphaFoldDB" id="N2B7X2"/>
<dbReference type="STRING" id="1235802.C823_00854"/>
<dbReference type="SUPFAM" id="SSF46609">
    <property type="entry name" value="Fe,Mn superoxide dismutase (SOD), N-terminal domain"/>
    <property type="match status" value="1"/>
</dbReference>
<dbReference type="PANTHER" id="PTHR43595:SF2">
    <property type="entry name" value="SMALL RIBOSOMAL SUBUNIT PROTEIN MS42"/>
    <property type="match status" value="1"/>
</dbReference>
<protein>
    <recommendedName>
        <fullName evidence="2 6">Superoxide dismutase</fullName>
        <ecNumber evidence="2 6">1.15.1.1</ecNumber>
    </recommendedName>
</protein>
<evidence type="ECO:0000256" key="3">
    <source>
        <dbReference type="ARBA" id="ARBA00022723"/>
    </source>
</evidence>
<feature type="binding site" evidence="5">
    <location>
        <position position="184"/>
    </location>
    <ligand>
        <name>Mn(2+)</name>
        <dbReference type="ChEBI" id="CHEBI:29035"/>
    </ligand>
</feature>
<evidence type="ECO:0000313" key="10">
    <source>
        <dbReference type="Proteomes" id="UP000012589"/>
    </source>
</evidence>
<evidence type="ECO:0000256" key="6">
    <source>
        <dbReference type="RuleBase" id="RU000414"/>
    </source>
</evidence>
<feature type="binding site" evidence="5">
    <location>
        <position position="180"/>
    </location>
    <ligand>
        <name>Mn(2+)</name>
        <dbReference type="ChEBI" id="CHEBI:29035"/>
    </ligand>
</feature>
<sequence length="222" mass="25621">MPEYCKFVNEALPYSYKAMEPYIDIQTMYLHHDKHLQTYIDKLNSLISECPSLQSMTFTEKPVCGFAQLKQILSNPDAIPDYARTQVKNNAGGIFNHWFYFNGLCPQPKEKPQGTLAENIYWQFGSFAGFRKSFTKAALAVFGSGYAWLTVDAQKNLQIIQTANQDTPLAQNLAPILCIDVWEHAYYLKHKNLRANYVPDWFAVANWDWAQWCFDHPEVFVA</sequence>
<dbReference type="Pfam" id="PF00081">
    <property type="entry name" value="Sod_Fe_N"/>
    <property type="match status" value="1"/>
</dbReference>
<dbReference type="Gene3D" id="3.55.40.20">
    <property type="entry name" value="Iron/manganese superoxide dismutase, C-terminal domain"/>
    <property type="match status" value="1"/>
</dbReference>
<comment type="catalytic activity">
    <reaction evidence="6">
        <text>2 superoxide + 2 H(+) = H2O2 + O2</text>
        <dbReference type="Rhea" id="RHEA:20696"/>
        <dbReference type="ChEBI" id="CHEBI:15378"/>
        <dbReference type="ChEBI" id="CHEBI:15379"/>
        <dbReference type="ChEBI" id="CHEBI:16240"/>
        <dbReference type="ChEBI" id="CHEBI:18421"/>
        <dbReference type="EC" id="1.15.1.1"/>
    </reaction>
</comment>
<evidence type="ECO:0000259" key="7">
    <source>
        <dbReference type="Pfam" id="PF00081"/>
    </source>
</evidence>
<evidence type="ECO:0000259" key="8">
    <source>
        <dbReference type="Pfam" id="PF02777"/>
    </source>
</evidence>
<dbReference type="PRINTS" id="PR01703">
    <property type="entry name" value="MNSODISMTASE"/>
</dbReference>
<dbReference type="PANTHER" id="PTHR43595">
    <property type="entry name" value="37S RIBOSOMAL PROTEIN S26, MITOCHONDRIAL"/>
    <property type="match status" value="1"/>
</dbReference>
<feature type="domain" description="Manganese/iron superoxide dismutase C-terminal" evidence="8">
    <location>
        <begin position="112"/>
        <end position="210"/>
    </location>
</feature>
<evidence type="ECO:0000256" key="1">
    <source>
        <dbReference type="ARBA" id="ARBA00008714"/>
    </source>
</evidence>
<evidence type="ECO:0000313" key="9">
    <source>
        <dbReference type="EMBL" id="EMZ36486.1"/>
    </source>
</evidence>
<dbReference type="OrthoDB" id="9803125at2"/>
<keyword evidence="3 5" id="KW-0479">Metal-binding</keyword>
<feature type="binding site" evidence="5">
    <location>
        <position position="97"/>
    </location>
    <ligand>
        <name>Mn(2+)</name>
        <dbReference type="ChEBI" id="CHEBI:29035"/>
    </ligand>
</feature>
<dbReference type="InterPro" id="IPR019832">
    <property type="entry name" value="Mn/Fe_SOD_C"/>
</dbReference>
<comment type="caution">
    <text evidence="9">The sequence shown here is derived from an EMBL/GenBank/DDBJ whole genome shotgun (WGS) entry which is preliminary data.</text>
</comment>
<comment type="function">
    <text evidence="6">Destroys radicals which are normally produced within the cells and which are toxic to biological systems.</text>
</comment>
<accession>N2B7X2</accession>
<organism evidence="9 10">
    <name type="scientific">Eubacterium plexicaudatum ASF492</name>
    <dbReference type="NCBI Taxonomy" id="1235802"/>
    <lineage>
        <taxon>Bacteria</taxon>
        <taxon>Bacillati</taxon>
        <taxon>Bacillota</taxon>
        <taxon>Clostridia</taxon>
        <taxon>Eubacteriales</taxon>
        <taxon>Eubacteriaceae</taxon>
        <taxon>Eubacterium</taxon>
    </lineage>
</organism>
<dbReference type="InterPro" id="IPR001189">
    <property type="entry name" value="Mn/Fe_SOD"/>
</dbReference>
<dbReference type="PATRIC" id="fig|1235802.3.peg.917"/>
<evidence type="ECO:0000256" key="5">
    <source>
        <dbReference type="PIRSR" id="PIRSR000349-1"/>
    </source>
</evidence>
<dbReference type="eggNOG" id="COG0605">
    <property type="taxonomic scope" value="Bacteria"/>
</dbReference>
<reference evidence="9 10" key="1">
    <citation type="journal article" date="2014" name="Genome Announc.">
        <title>Draft genome sequences of the altered schaedler flora, a defined bacterial community from gnotobiotic mice.</title>
        <authorList>
            <person name="Wannemuehler M.J."/>
            <person name="Overstreet A.M."/>
            <person name="Ward D.V."/>
            <person name="Phillips G.J."/>
        </authorList>
    </citation>
    <scope>NUCLEOTIDE SEQUENCE [LARGE SCALE GENOMIC DNA]</scope>
    <source>
        <strain evidence="9 10">ASF492</strain>
    </source>
</reference>
<dbReference type="Gene3D" id="1.10.287.990">
    <property type="entry name" value="Fe,Mn superoxide dismutase (SOD) domain"/>
    <property type="match status" value="1"/>
</dbReference>
<gene>
    <name evidence="9" type="ORF">C823_00854</name>
</gene>
<dbReference type="GO" id="GO:0005737">
    <property type="term" value="C:cytoplasm"/>
    <property type="evidence" value="ECO:0007669"/>
    <property type="project" value="TreeGrafter"/>
</dbReference>
<evidence type="ECO:0000256" key="4">
    <source>
        <dbReference type="ARBA" id="ARBA00023002"/>
    </source>
</evidence>
<dbReference type="InterPro" id="IPR036314">
    <property type="entry name" value="SOD_C_sf"/>
</dbReference>